<organism evidence="1 3">
    <name type="scientific">Halopseudomonas pelagia</name>
    <dbReference type="NCBI Taxonomy" id="553151"/>
    <lineage>
        <taxon>Bacteria</taxon>
        <taxon>Pseudomonadati</taxon>
        <taxon>Pseudomonadota</taxon>
        <taxon>Gammaproteobacteria</taxon>
        <taxon>Pseudomonadales</taxon>
        <taxon>Pseudomonadaceae</taxon>
        <taxon>Halopseudomonas</taxon>
    </lineage>
</organism>
<dbReference type="Pfam" id="PF18143">
    <property type="entry name" value="HAD_SAK_2"/>
    <property type="match status" value="1"/>
</dbReference>
<reference evidence="1 3" key="1">
    <citation type="submission" date="2017-09" db="EMBL/GenBank/DDBJ databases">
        <title>Bacterial and phytoplankton interrelationship in Kongsfjorden, an Arctic fjord.</title>
        <authorList>
            <person name="Sinha R."/>
            <person name="Krishnan K."/>
        </authorList>
    </citation>
    <scope>NUCLEOTIDE SEQUENCE [LARGE SCALE GENOMIC DNA]</scope>
    <source>
        <strain evidence="1 3">58</strain>
    </source>
</reference>
<evidence type="ECO:0000313" key="1">
    <source>
        <dbReference type="EMBL" id="PCD00966.1"/>
    </source>
</evidence>
<dbReference type="EMBL" id="NWMT01000050">
    <property type="protein sequence ID" value="PCD00966.1"/>
    <property type="molecule type" value="Genomic_DNA"/>
</dbReference>
<evidence type="ECO:0000313" key="4">
    <source>
        <dbReference type="Proteomes" id="UP000344571"/>
    </source>
</evidence>
<dbReference type="RefSeq" id="WP_096345068.1">
    <property type="nucleotide sequence ID" value="NZ_CP033116.1"/>
</dbReference>
<name>A0AA91Z7Z8_9GAMM</name>
<dbReference type="Proteomes" id="UP000243750">
    <property type="component" value="Unassembled WGS sequence"/>
</dbReference>
<evidence type="ECO:0000313" key="3">
    <source>
        <dbReference type="Proteomes" id="UP000243750"/>
    </source>
</evidence>
<accession>A0AA91Z7Z8</accession>
<evidence type="ECO:0000313" key="2">
    <source>
        <dbReference type="EMBL" id="QFY57606.1"/>
    </source>
</evidence>
<protein>
    <submittedName>
        <fullName evidence="1">Uncharacterized protein</fullName>
    </submittedName>
</protein>
<sequence>MLLFLDYDGVLHPDAVYRRVDGQIELLSEGALFMWAPLLEELLQPFPEVGIVLSTSWVRNLGFQRAKGMLSAALAARLVGATWHSAMKRNSTDTVLWDQQSRYEQIATYLNRLGRFDSWLAIDDDGSGWPEDSLHRLVKTDGMLGISEARVRQEIISTLRR</sequence>
<reference evidence="2 4" key="2">
    <citation type="submission" date="2018-10" db="EMBL/GenBank/DDBJ databases">
        <title>Complete genome sequence of Pseudomonas pelagia strain Kongs-67.</title>
        <authorList>
            <person name="Sinha R.K."/>
            <person name="Krishnan K."/>
        </authorList>
    </citation>
    <scope>NUCLEOTIDE SEQUENCE [LARGE SCALE GENOMIC DNA]</scope>
    <source>
        <strain evidence="2 4">Kongs-67</strain>
    </source>
</reference>
<dbReference type="AlphaFoldDB" id="A0AA91Z7Z8"/>
<gene>
    <name evidence="1" type="ORF">CO192_02670</name>
    <name evidence="2" type="ORF">EAO82_15250</name>
</gene>
<dbReference type="EMBL" id="CP033116">
    <property type="protein sequence ID" value="QFY57606.1"/>
    <property type="molecule type" value="Genomic_DNA"/>
</dbReference>
<keyword evidence="4" id="KW-1185">Reference proteome</keyword>
<proteinExistence type="predicted"/>
<dbReference type="Proteomes" id="UP000344571">
    <property type="component" value="Chromosome"/>
</dbReference>